<evidence type="ECO:0000256" key="1">
    <source>
        <dbReference type="SAM" id="MobiDB-lite"/>
    </source>
</evidence>
<reference evidence="2 3" key="1">
    <citation type="submission" date="2024-09" db="EMBL/GenBank/DDBJ databases">
        <authorList>
            <person name="Salinas-Garcia M.A."/>
            <person name="Prieme A."/>
        </authorList>
    </citation>
    <scope>NUCLEOTIDE SEQUENCE [LARGE SCALE GENOMIC DNA]</scope>
    <source>
        <strain evidence="2 3">DSM 21081</strain>
    </source>
</reference>
<accession>A0ABV4ULP6</accession>
<gene>
    <name evidence="2" type="ORF">ACETWP_08120</name>
</gene>
<name>A0ABV4ULP6_9MICC</name>
<feature type="region of interest" description="Disordered" evidence="1">
    <location>
        <begin position="1"/>
        <end position="54"/>
    </location>
</feature>
<dbReference type="Proteomes" id="UP001575652">
    <property type="component" value="Unassembled WGS sequence"/>
</dbReference>
<dbReference type="EMBL" id="JBHDLJ010000005">
    <property type="protein sequence ID" value="MFB0834552.1"/>
    <property type="molecule type" value="Genomic_DNA"/>
</dbReference>
<proteinExistence type="predicted"/>
<keyword evidence="3" id="KW-1185">Reference proteome</keyword>
<organism evidence="2 3">
    <name type="scientific">Arthrobacter halodurans</name>
    <dbReference type="NCBI Taxonomy" id="516699"/>
    <lineage>
        <taxon>Bacteria</taxon>
        <taxon>Bacillati</taxon>
        <taxon>Actinomycetota</taxon>
        <taxon>Actinomycetes</taxon>
        <taxon>Micrococcales</taxon>
        <taxon>Micrococcaceae</taxon>
        <taxon>Arthrobacter</taxon>
    </lineage>
</organism>
<evidence type="ECO:0000313" key="3">
    <source>
        <dbReference type="Proteomes" id="UP001575652"/>
    </source>
</evidence>
<evidence type="ECO:0000313" key="2">
    <source>
        <dbReference type="EMBL" id="MFB0834552.1"/>
    </source>
</evidence>
<comment type="caution">
    <text evidence="2">The sequence shown here is derived from an EMBL/GenBank/DDBJ whole genome shotgun (WGS) entry which is preliminary data.</text>
</comment>
<protein>
    <submittedName>
        <fullName evidence="2">Uncharacterized protein</fullName>
    </submittedName>
</protein>
<feature type="compositionally biased region" description="Basic and acidic residues" evidence="1">
    <location>
        <begin position="12"/>
        <end position="27"/>
    </location>
</feature>
<sequence>MRFSILHGPDAAGDRAHHNRQLQDARGHGLRGLRPFPEKTAANGTGTTHLVSGA</sequence>
<dbReference type="RefSeq" id="WP_373971726.1">
    <property type="nucleotide sequence ID" value="NZ_JBHDLJ010000005.1"/>
</dbReference>
<feature type="compositionally biased region" description="Polar residues" evidence="1">
    <location>
        <begin position="42"/>
        <end position="54"/>
    </location>
</feature>